<dbReference type="Proteomes" id="UP000220246">
    <property type="component" value="Unassembled WGS sequence"/>
</dbReference>
<keyword evidence="7 8" id="KW-0472">Membrane</keyword>
<accession>A0A2A7URG9</accession>
<dbReference type="GO" id="GO:0008360">
    <property type="term" value="P:regulation of cell shape"/>
    <property type="evidence" value="ECO:0007669"/>
    <property type="project" value="UniProtKB-KW"/>
</dbReference>
<dbReference type="NCBIfam" id="TIGR03426">
    <property type="entry name" value="shape_MreD"/>
    <property type="match status" value="1"/>
</dbReference>
<feature type="transmembrane region" description="Helical" evidence="8">
    <location>
        <begin position="137"/>
        <end position="157"/>
    </location>
</feature>
<dbReference type="OrthoDB" id="5297408at2"/>
<evidence type="ECO:0000256" key="3">
    <source>
        <dbReference type="ARBA" id="ARBA00022475"/>
    </source>
</evidence>
<evidence type="ECO:0000256" key="4">
    <source>
        <dbReference type="ARBA" id="ARBA00022692"/>
    </source>
</evidence>
<dbReference type="GO" id="GO:0005886">
    <property type="term" value="C:plasma membrane"/>
    <property type="evidence" value="ECO:0007669"/>
    <property type="project" value="UniProtKB-SubCell"/>
</dbReference>
<keyword evidence="5" id="KW-0133">Cell shape</keyword>
<evidence type="ECO:0000256" key="5">
    <source>
        <dbReference type="ARBA" id="ARBA00022960"/>
    </source>
</evidence>
<protein>
    <submittedName>
        <fullName evidence="9">Rod shape-determining protein MreD</fullName>
    </submittedName>
</protein>
<evidence type="ECO:0000256" key="7">
    <source>
        <dbReference type="ARBA" id="ARBA00023136"/>
    </source>
</evidence>
<comment type="caution">
    <text evidence="9">The sequence shown here is derived from an EMBL/GenBank/DDBJ whole genome shotgun (WGS) entry which is preliminary data.</text>
</comment>
<evidence type="ECO:0000256" key="8">
    <source>
        <dbReference type="SAM" id="Phobius"/>
    </source>
</evidence>
<proteinExistence type="inferred from homology"/>
<evidence type="ECO:0000256" key="1">
    <source>
        <dbReference type="ARBA" id="ARBA00004651"/>
    </source>
</evidence>
<comment type="similarity">
    <text evidence="2">Belongs to the MreD family.</text>
</comment>
<feature type="transmembrane region" description="Helical" evidence="8">
    <location>
        <begin position="12"/>
        <end position="31"/>
    </location>
</feature>
<keyword evidence="6 8" id="KW-1133">Transmembrane helix</keyword>
<dbReference type="Pfam" id="PF04093">
    <property type="entry name" value="MreD"/>
    <property type="match status" value="1"/>
</dbReference>
<dbReference type="InterPro" id="IPR026034">
    <property type="entry name" value="MreD_proteobac"/>
</dbReference>
<comment type="subcellular location">
    <subcellularLocation>
        <location evidence="1">Cell membrane</location>
        <topology evidence="1">Multi-pass membrane protein</topology>
    </subcellularLocation>
</comment>
<keyword evidence="10" id="KW-1185">Reference proteome</keyword>
<dbReference type="PANTHER" id="PTHR37484">
    <property type="entry name" value="ROD SHAPE-DETERMINING PROTEIN MRED"/>
    <property type="match status" value="1"/>
</dbReference>
<dbReference type="PANTHER" id="PTHR37484:SF1">
    <property type="entry name" value="ROD SHAPE-DETERMINING PROTEIN MRED"/>
    <property type="match status" value="1"/>
</dbReference>
<gene>
    <name evidence="9" type="primary">mreD</name>
    <name evidence="9" type="ORF">CRM82_03880</name>
</gene>
<dbReference type="PIRSF" id="PIRSF018472">
    <property type="entry name" value="MreD_proteobac"/>
    <property type="match status" value="1"/>
</dbReference>
<feature type="transmembrane region" description="Helical" evidence="8">
    <location>
        <begin position="99"/>
        <end position="117"/>
    </location>
</feature>
<evidence type="ECO:0000313" key="9">
    <source>
        <dbReference type="EMBL" id="PEH87867.1"/>
    </source>
</evidence>
<dbReference type="GeneID" id="80799724"/>
<name>A0A2A7URG9_COMTR</name>
<sequence>MIMPRGQELMMPVNPLFIALTIVVALALNMLPWGGWVWMPDWLLLVLAFWGVHQSGKVGMGIGFFLGLSMDVHQSALLGQHALSYVLLMFACRQASRRVLWFNVLIQAMYMAPVFVMTHAVEVVVRMVAGGIFPGPWVLIAPLIEALLWPVASWILLAPQRRPPDRDSNRPL</sequence>
<evidence type="ECO:0000256" key="6">
    <source>
        <dbReference type="ARBA" id="ARBA00022989"/>
    </source>
</evidence>
<reference evidence="10" key="1">
    <citation type="submission" date="2017-09" db="EMBL/GenBank/DDBJ databases">
        <title>FDA dAtabase for Regulatory Grade micrObial Sequences (FDA-ARGOS): Supporting development and validation of Infectious Disease Dx tests.</title>
        <authorList>
            <person name="Minogue T."/>
            <person name="Wolcott M."/>
            <person name="Wasieloski L."/>
            <person name="Aguilar W."/>
            <person name="Moore D."/>
            <person name="Tallon L."/>
            <person name="Sadzewicz L."/>
            <person name="Ott S."/>
            <person name="Zhao X."/>
            <person name="Nagaraj S."/>
            <person name="Vavikolanu K."/>
            <person name="Aluvathingal J."/>
            <person name="Nadendla S."/>
            <person name="Sichtig H."/>
        </authorList>
    </citation>
    <scope>NUCLEOTIDE SEQUENCE [LARGE SCALE GENOMIC DNA]</scope>
    <source>
        <strain evidence="10">FDAARGOS_394</strain>
    </source>
</reference>
<feature type="transmembrane region" description="Helical" evidence="8">
    <location>
        <begin position="43"/>
        <end position="66"/>
    </location>
</feature>
<organism evidence="9 10">
    <name type="scientific">Comamonas terrigena</name>
    <dbReference type="NCBI Taxonomy" id="32013"/>
    <lineage>
        <taxon>Bacteria</taxon>
        <taxon>Pseudomonadati</taxon>
        <taxon>Pseudomonadota</taxon>
        <taxon>Betaproteobacteria</taxon>
        <taxon>Burkholderiales</taxon>
        <taxon>Comamonadaceae</taxon>
        <taxon>Comamonas</taxon>
    </lineage>
</organism>
<keyword evidence="3" id="KW-1003">Cell membrane</keyword>
<keyword evidence="4 8" id="KW-0812">Transmembrane</keyword>
<dbReference type="EMBL" id="PDEA01000001">
    <property type="protein sequence ID" value="PEH87867.1"/>
    <property type="molecule type" value="Genomic_DNA"/>
</dbReference>
<dbReference type="STRING" id="1219032.GCA_001515545_02673"/>
<evidence type="ECO:0000313" key="10">
    <source>
        <dbReference type="Proteomes" id="UP000220246"/>
    </source>
</evidence>
<evidence type="ECO:0000256" key="2">
    <source>
        <dbReference type="ARBA" id="ARBA00007776"/>
    </source>
</evidence>
<dbReference type="RefSeq" id="WP_066538841.1">
    <property type="nucleotide sequence ID" value="NZ_DALZQJ010000015.1"/>
</dbReference>
<dbReference type="InterPro" id="IPR007227">
    <property type="entry name" value="Cell_shape_determining_MreD"/>
</dbReference>
<dbReference type="AlphaFoldDB" id="A0A2A7URG9"/>